<gene>
    <name evidence="1" type="ORF">DFH08DRAFT_714525</name>
</gene>
<keyword evidence="2" id="KW-1185">Reference proteome</keyword>
<name>A0AAD6ZEJ2_9AGAR</name>
<accession>A0AAD6ZEJ2</accession>
<comment type="caution">
    <text evidence="1">The sequence shown here is derived from an EMBL/GenBank/DDBJ whole genome shotgun (WGS) entry which is preliminary data.</text>
</comment>
<reference evidence="1" key="1">
    <citation type="submission" date="2023-03" db="EMBL/GenBank/DDBJ databases">
        <title>Massive genome expansion in bonnet fungi (Mycena s.s.) driven by repeated elements and novel gene families across ecological guilds.</title>
        <authorList>
            <consortium name="Lawrence Berkeley National Laboratory"/>
            <person name="Harder C.B."/>
            <person name="Miyauchi S."/>
            <person name="Viragh M."/>
            <person name="Kuo A."/>
            <person name="Thoen E."/>
            <person name="Andreopoulos B."/>
            <person name="Lu D."/>
            <person name="Skrede I."/>
            <person name="Drula E."/>
            <person name="Henrissat B."/>
            <person name="Morin E."/>
            <person name="Kohler A."/>
            <person name="Barry K."/>
            <person name="LaButti K."/>
            <person name="Morin E."/>
            <person name="Salamov A."/>
            <person name="Lipzen A."/>
            <person name="Mereny Z."/>
            <person name="Hegedus B."/>
            <person name="Baldrian P."/>
            <person name="Stursova M."/>
            <person name="Weitz H."/>
            <person name="Taylor A."/>
            <person name="Grigoriev I.V."/>
            <person name="Nagy L.G."/>
            <person name="Martin F."/>
            <person name="Kauserud H."/>
        </authorList>
    </citation>
    <scope>NUCLEOTIDE SEQUENCE</scope>
    <source>
        <strain evidence="1">CBHHK002</strain>
    </source>
</reference>
<proteinExistence type="predicted"/>
<protein>
    <submittedName>
        <fullName evidence="1">Uncharacterized protein</fullName>
    </submittedName>
</protein>
<sequence>MSLNQQRKLEASLADFKLKDAATKRSAELSSKRIVELSAIIQKFLVEGQKKSVDSTGTTDTLRKQIKALKQRVRRSIRGFSRAVARAKEKSSICRLTQKGIYTAQARKLARIMADGGCARGKIGPMMEHIGAIFGVRINRAMSRRTVGRAIEEGGVAAKMQLAFELSLNHGVTISADSTSNRGINIEGAHLATRVPDYMVGKIDVDPQSTPKVRFLGVEKTIDHTSTESIRGWQTRVEEFCDLFNRSPLAQRLARKYSVRDFLRILKGMNGDHASNEKSTAKGIQNLKHEEAINELGEQALAGKAYMDLVEYLGAWNAKKIAEAGGTTGWNALSAAEQSERDAKLMKTIVAALGKEAYDALDVGDRQVLDLFVWGGCCMHKDLNSFKGGNAEMMAEWKKLAVPAPVLLANKENAALLRHVFDPAHPNTELTEDQFRAFQASTRGGVKACALAGAIFNNKD</sequence>
<dbReference type="EMBL" id="JARIHO010000056">
    <property type="protein sequence ID" value="KAJ7318853.1"/>
    <property type="molecule type" value="Genomic_DNA"/>
</dbReference>
<dbReference type="AlphaFoldDB" id="A0AAD6ZEJ2"/>
<evidence type="ECO:0000313" key="2">
    <source>
        <dbReference type="Proteomes" id="UP001218218"/>
    </source>
</evidence>
<feature type="non-terminal residue" evidence="1">
    <location>
        <position position="1"/>
    </location>
</feature>
<dbReference type="Proteomes" id="UP001218218">
    <property type="component" value="Unassembled WGS sequence"/>
</dbReference>
<evidence type="ECO:0000313" key="1">
    <source>
        <dbReference type="EMBL" id="KAJ7318853.1"/>
    </source>
</evidence>
<organism evidence="1 2">
    <name type="scientific">Mycena albidolilacea</name>
    <dbReference type="NCBI Taxonomy" id="1033008"/>
    <lineage>
        <taxon>Eukaryota</taxon>
        <taxon>Fungi</taxon>
        <taxon>Dikarya</taxon>
        <taxon>Basidiomycota</taxon>
        <taxon>Agaricomycotina</taxon>
        <taxon>Agaricomycetes</taxon>
        <taxon>Agaricomycetidae</taxon>
        <taxon>Agaricales</taxon>
        <taxon>Marasmiineae</taxon>
        <taxon>Mycenaceae</taxon>
        <taxon>Mycena</taxon>
    </lineage>
</organism>